<organism evidence="12 13">
    <name type="scientific">Ramazzottius varieornatus</name>
    <name type="common">Water bear</name>
    <name type="synonym">Tardigrade</name>
    <dbReference type="NCBI Taxonomy" id="947166"/>
    <lineage>
        <taxon>Eukaryota</taxon>
        <taxon>Metazoa</taxon>
        <taxon>Ecdysozoa</taxon>
        <taxon>Tardigrada</taxon>
        <taxon>Eutardigrada</taxon>
        <taxon>Parachela</taxon>
        <taxon>Hypsibioidea</taxon>
        <taxon>Ramazzottiidae</taxon>
        <taxon>Ramazzottius</taxon>
    </lineage>
</organism>
<sequence>MHIKQVTIQGFKSYKDQTAVEPFTKKHNVVVGKNGSGKSNFFKAIQFVLGDESEFGRLGADSRQNLLHEGAGNRVHTAYVEIAFDNSDGRIPVDSEEVVLRRTISSKQDQYTLNGKSATKQDVANLLETAGFSKSNPYYIVKQGKVNELSTAPADKRLNLLYEVAGTKVYDERRRESQEAMKEATEKTEQTAKAIANIEERLKTLEEEKEDLKKYQHYDKKRRMLEHTVFTKDLDEVRNKVLTLEQKREEKDATLKGLRKEMREHGDEIQKSEKLLRDAKAKVSQLNEEKRQLAQELDEHQRRLTQLELSIKDTDTEDQQGKSNRDQMKNEQKRLEDQIQMTELDLANLKPKYEEAKRAEDEASQRIQRLKQRRNELFDKRSRGDRFRNKEERDRFLTGEIRRLNATIAEKQSTMNALENKLEADTKKISELEKSVKELEESVGKNSDIYKSNQVTFYNEKQQRDEKVTIRKDLWRQENALRQSLGTKKDELDQRENSLKSLMGKSVLRGLEAVKSVIEDWRQNPSRDNDARVKGYHGMLVENIKCDELVFTAVDTVAGNRLFHHIVANDEIASAILEEINRRNLPGESTFLPLNRLTNRVHEVPDLGEVEAMRLIDRIKYSPEVAPAVQMVFGKTLVCRYLEVAVDISKRYKWDCVTPDGDTVNKRGPMSGGFVNRRESRMMMQKNISEIKADIDKEEEQLDALVQELEIVDGELEKLTSEITLKETKLERAKSMADKAKYTANIRKEELRTLQAGLQDKETKIAALKADIATLEVSRASFEKEKGTELTSVLTAEEQEEVQKIDVDIRDLNKKLKGLFDARGKLEIQKNSLQSTLQDNLMRRLDELKSNIQENETENLSQKLLSMRREMNAVRDATARLQQQKDELEEELVKCIKDRKDREEKVEEIRNKEKGVQEKIIVESRELDKIISRLILMQKEKDDCVHKIRELASLPAGLDNSEYMRKSLKELGRELDEVNKELQKFGHVNQRALDQYVTFSDQRTKLMSRQEEMDRGQKAIVDLMANLEQQKFDAIMFTFQQVTRNFEMVFKELVPNGRGHLTLLQGSQESSIEESQADLEILGKFTGIGVKVTFTGGAGEMKDMHQLSGGQKTLVALATIFAIQRCDPAPFYLFDEVDQALDPDHRKSVGRMIESLSQNAQFITTTFRAELLDHADKFYGVKYDPQLKISRINVIKKIEAQQFIDDDESQPPTTNVFKSSADPSSREMTQLQQSMNKTATTLDPGAENVQNVTANNTTMSELPSAVAVDDEHMDTGVEDDQENETQEGDDVEMR</sequence>
<feature type="region of interest" description="Disordered" evidence="10">
    <location>
        <begin position="355"/>
        <end position="375"/>
    </location>
</feature>
<evidence type="ECO:0000313" key="12">
    <source>
        <dbReference type="EMBL" id="GAV04905.1"/>
    </source>
</evidence>
<comment type="caution">
    <text evidence="12">The sequence shown here is derived from an EMBL/GenBank/DDBJ whole genome shotgun (WGS) entry which is preliminary data.</text>
</comment>
<evidence type="ECO:0000313" key="13">
    <source>
        <dbReference type="Proteomes" id="UP000186922"/>
    </source>
</evidence>
<keyword evidence="4" id="KW-0498">Mitosis</keyword>
<dbReference type="PIRSF" id="PIRSF005719">
    <property type="entry name" value="SMC"/>
    <property type="match status" value="1"/>
</dbReference>
<dbReference type="PROSITE" id="PS00211">
    <property type="entry name" value="ABC_TRANSPORTER_1"/>
    <property type="match status" value="1"/>
</dbReference>
<dbReference type="GO" id="GO:0005524">
    <property type="term" value="F:ATP binding"/>
    <property type="evidence" value="ECO:0007669"/>
    <property type="project" value="InterPro"/>
</dbReference>
<keyword evidence="6 8" id="KW-0539">Nucleus</keyword>
<dbReference type="InterPro" id="IPR003395">
    <property type="entry name" value="RecF/RecN/SMC_N"/>
</dbReference>
<dbReference type="InterPro" id="IPR041741">
    <property type="entry name" value="SMC3_ABC_euk"/>
</dbReference>
<feature type="compositionally biased region" description="Basic and acidic residues" evidence="10">
    <location>
        <begin position="310"/>
        <end position="337"/>
    </location>
</feature>
<dbReference type="CDD" id="cd03272">
    <property type="entry name" value="ABC_SMC3_euk"/>
    <property type="match status" value="1"/>
</dbReference>
<dbReference type="SUPFAM" id="SSF52540">
    <property type="entry name" value="P-loop containing nucleoside triphosphate hydrolases"/>
    <property type="match status" value="1"/>
</dbReference>
<dbReference type="Gene3D" id="1.20.1060.20">
    <property type="match status" value="1"/>
</dbReference>
<dbReference type="InterPro" id="IPR010935">
    <property type="entry name" value="SMC_hinge"/>
</dbReference>
<dbReference type="EMBL" id="BDGG01000011">
    <property type="protein sequence ID" value="GAV04905.1"/>
    <property type="molecule type" value="Genomic_DNA"/>
</dbReference>
<dbReference type="GO" id="GO:0051276">
    <property type="term" value="P:chromosome organization"/>
    <property type="evidence" value="ECO:0007669"/>
    <property type="project" value="InterPro"/>
</dbReference>
<dbReference type="FunFam" id="3.40.50.300:FF:000424">
    <property type="entry name" value="Structural maintenance of chromosomes 3"/>
    <property type="match status" value="1"/>
</dbReference>
<dbReference type="SMART" id="SM00968">
    <property type="entry name" value="SMC_hinge"/>
    <property type="match status" value="1"/>
</dbReference>
<evidence type="ECO:0000256" key="9">
    <source>
        <dbReference type="SAM" id="Coils"/>
    </source>
</evidence>
<accession>A0A1D1VTR2</accession>
<evidence type="ECO:0000256" key="7">
    <source>
        <dbReference type="ARBA" id="ARBA00023306"/>
    </source>
</evidence>
<feature type="coiled-coil region" evidence="9">
    <location>
        <begin position="681"/>
        <end position="919"/>
    </location>
</feature>
<feature type="compositionally biased region" description="Acidic residues" evidence="10">
    <location>
        <begin position="1276"/>
        <end position="1294"/>
    </location>
</feature>
<dbReference type="Proteomes" id="UP000186922">
    <property type="component" value="Unassembled WGS sequence"/>
</dbReference>
<dbReference type="GO" id="GO:0051301">
    <property type="term" value="P:cell division"/>
    <property type="evidence" value="ECO:0007669"/>
    <property type="project" value="UniProtKB-KW"/>
</dbReference>
<comment type="similarity">
    <text evidence="2">Belongs to the SMC family. SMC3 subfamily.</text>
</comment>
<protein>
    <recommendedName>
        <fullName evidence="8">Structural maintenance of chromosomes protein</fullName>
    </recommendedName>
</protein>
<dbReference type="PANTHER" id="PTHR43977">
    <property type="entry name" value="STRUCTURAL MAINTENANCE OF CHROMOSOMES PROTEIN 3"/>
    <property type="match status" value="1"/>
</dbReference>
<evidence type="ECO:0000256" key="2">
    <source>
        <dbReference type="ARBA" id="ARBA00005917"/>
    </source>
</evidence>
<feature type="domain" description="SMC hinge" evidence="11">
    <location>
        <begin position="534"/>
        <end position="649"/>
    </location>
</feature>
<dbReference type="GO" id="GO:0016887">
    <property type="term" value="F:ATP hydrolysis activity"/>
    <property type="evidence" value="ECO:0007669"/>
    <property type="project" value="InterPro"/>
</dbReference>
<dbReference type="InterPro" id="IPR024704">
    <property type="entry name" value="SMC"/>
</dbReference>
<proteinExistence type="inferred from homology"/>
<feature type="region of interest" description="Disordered" evidence="10">
    <location>
        <begin position="1204"/>
        <end position="1234"/>
    </location>
</feature>
<feature type="region of interest" description="Disordered" evidence="10">
    <location>
        <begin position="307"/>
        <end position="339"/>
    </location>
</feature>
<dbReference type="OrthoDB" id="431497at2759"/>
<name>A0A1D1VTR2_RAMVA</name>
<keyword evidence="13" id="KW-1185">Reference proteome</keyword>
<feature type="compositionally biased region" description="Polar residues" evidence="10">
    <location>
        <begin position="1210"/>
        <end position="1234"/>
    </location>
</feature>
<evidence type="ECO:0000256" key="5">
    <source>
        <dbReference type="ARBA" id="ARBA00023054"/>
    </source>
</evidence>
<dbReference type="Pfam" id="PF06470">
    <property type="entry name" value="SMC_hinge"/>
    <property type="match status" value="1"/>
</dbReference>
<evidence type="ECO:0000256" key="4">
    <source>
        <dbReference type="ARBA" id="ARBA00022776"/>
    </source>
</evidence>
<evidence type="ECO:0000256" key="10">
    <source>
        <dbReference type="SAM" id="MobiDB-lite"/>
    </source>
</evidence>
<comment type="subcellular location">
    <subcellularLocation>
        <location evidence="1 8">Nucleus</location>
    </subcellularLocation>
</comment>
<dbReference type="SUPFAM" id="SSF75553">
    <property type="entry name" value="Smc hinge domain"/>
    <property type="match status" value="1"/>
</dbReference>
<dbReference type="GO" id="GO:0005694">
    <property type="term" value="C:chromosome"/>
    <property type="evidence" value="ECO:0007669"/>
    <property type="project" value="InterPro"/>
</dbReference>
<dbReference type="InterPro" id="IPR036277">
    <property type="entry name" value="SMC_hinge_sf"/>
</dbReference>
<reference evidence="12 13" key="1">
    <citation type="journal article" date="2016" name="Nat. Commun.">
        <title>Extremotolerant tardigrade genome and improved radiotolerance of human cultured cells by tardigrade-unique protein.</title>
        <authorList>
            <person name="Hashimoto T."/>
            <person name="Horikawa D.D."/>
            <person name="Saito Y."/>
            <person name="Kuwahara H."/>
            <person name="Kozuka-Hata H."/>
            <person name="Shin-I T."/>
            <person name="Minakuchi Y."/>
            <person name="Ohishi K."/>
            <person name="Motoyama A."/>
            <person name="Aizu T."/>
            <person name="Enomoto A."/>
            <person name="Kondo K."/>
            <person name="Tanaka S."/>
            <person name="Hara Y."/>
            <person name="Koshikawa S."/>
            <person name="Sagara H."/>
            <person name="Miura T."/>
            <person name="Yokobori S."/>
            <person name="Miyagawa K."/>
            <person name="Suzuki Y."/>
            <person name="Kubo T."/>
            <person name="Oyama M."/>
            <person name="Kohara Y."/>
            <person name="Fujiyama A."/>
            <person name="Arakawa K."/>
            <person name="Katayama T."/>
            <person name="Toyoda A."/>
            <person name="Kunieda T."/>
        </authorList>
    </citation>
    <scope>NUCLEOTIDE SEQUENCE [LARGE SCALE GENOMIC DNA]</scope>
    <source>
        <strain evidence="12 13">YOKOZUNA-1</strain>
    </source>
</reference>
<evidence type="ECO:0000256" key="8">
    <source>
        <dbReference type="PIRNR" id="PIRNR005719"/>
    </source>
</evidence>
<feature type="region of interest" description="Disordered" evidence="10">
    <location>
        <begin position="1266"/>
        <end position="1294"/>
    </location>
</feature>
<dbReference type="Gene3D" id="3.30.70.1620">
    <property type="match status" value="1"/>
</dbReference>
<dbReference type="Pfam" id="PF02463">
    <property type="entry name" value="SMC_N"/>
    <property type="match status" value="1"/>
</dbReference>
<dbReference type="Gene3D" id="3.40.50.300">
    <property type="entry name" value="P-loop containing nucleotide triphosphate hydrolases"/>
    <property type="match status" value="2"/>
</dbReference>
<feature type="coiled-coil region" evidence="9">
    <location>
        <begin position="961"/>
        <end position="988"/>
    </location>
</feature>
<evidence type="ECO:0000256" key="1">
    <source>
        <dbReference type="ARBA" id="ARBA00004123"/>
    </source>
</evidence>
<dbReference type="STRING" id="947166.A0A1D1VTR2"/>
<dbReference type="InterPro" id="IPR027417">
    <property type="entry name" value="P-loop_NTPase"/>
</dbReference>
<keyword evidence="5 9" id="KW-0175">Coiled coil</keyword>
<dbReference type="InterPro" id="IPR017871">
    <property type="entry name" value="ABC_transporter-like_CS"/>
</dbReference>
<evidence type="ECO:0000259" key="11">
    <source>
        <dbReference type="SMART" id="SM00968"/>
    </source>
</evidence>
<feature type="compositionally biased region" description="Basic and acidic residues" evidence="10">
    <location>
        <begin position="355"/>
        <end position="364"/>
    </location>
</feature>
<dbReference type="GO" id="GO:0005634">
    <property type="term" value="C:nucleus"/>
    <property type="evidence" value="ECO:0007669"/>
    <property type="project" value="UniProtKB-SubCell"/>
</dbReference>
<keyword evidence="3" id="KW-0132">Cell division</keyword>
<evidence type="ECO:0000256" key="6">
    <source>
        <dbReference type="ARBA" id="ARBA00023242"/>
    </source>
</evidence>
<gene>
    <name evidence="12" type="primary">RvY_15108-1</name>
    <name evidence="12" type="synonym">RvY_15108.1</name>
    <name evidence="12" type="ORF">RvY_15108</name>
</gene>
<evidence type="ECO:0000256" key="3">
    <source>
        <dbReference type="ARBA" id="ARBA00022618"/>
    </source>
</evidence>
<keyword evidence="7" id="KW-0131">Cell cycle</keyword>